<dbReference type="Pfam" id="PF04085">
    <property type="entry name" value="MreC"/>
    <property type="match status" value="1"/>
</dbReference>
<keyword evidence="5" id="KW-0175">Coiled coil</keyword>
<dbReference type="Proteomes" id="UP000018466">
    <property type="component" value="Unassembled WGS sequence"/>
</dbReference>
<feature type="compositionally biased region" description="Low complexity" evidence="6">
    <location>
        <begin position="410"/>
        <end position="427"/>
    </location>
</feature>
<evidence type="ECO:0000313" key="8">
    <source>
        <dbReference type="EMBL" id="EHO18136.1"/>
    </source>
</evidence>
<evidence type="ECO:0000256" key="3">
    <source>
        <dbReference type="ARBA" id="ARBA00022960"/>
    </source>
</evidence>
<feature type="domain" description="Rod shape-determining protein MreC beta-barrel core" evidence="7">
    <location>
        <begin position="120"/>
        <end position="269"/>
    </location>
</feature>
<evidence type="ECO:0000259" key="7">
    <source>
        <dbReference type="Pfam" id="PF04085"/>
    </source>
</evidence>
<organism evidence="8 9">
    <name type="scientific">Stomatobaculum longum</name>
    <dbReference type="NCBI Taxonomy" id="796942"/>
    <lineage>
        <taxon>Bacteria</taxon>
        <taxon>Bacillati</taxon>
        <taxon>Bacillota</taxon>
        <taxon>Clostridia</taxon>
        <taxon>Lachnospirales</taxon>
        <taxon>Lachnospiraceae</taxon>
        <taxon>Stomatobaculum</taxon>
    </lineage>
</organism>
<evidence type="ECO:0000256" key="5">
    <source>
        <dbReference type="SAM" id="Coils"/>
    </source>
</evidence>
<feature type="coiled-coil region" evidence="5">
    <location>
        <begin position="66"/>
        <end position="93"/>
    </location>
</feature>
<dbReference type="GO" id="GO:0005886">
    <property type="term" value="C:plasma membrane"/>
    <property type="evidence" value="ECO:0007669"/>
    <property type="project" value="TreeGrafter"/>
</dbReference>
<gene>
    <name evidence="8" type="ORF">HMPREF9623_00320</name>
</gene>
<feature type="compositionally biased region" description="Low complexity" evidence="6">
    <location>
        <begin position="294"/>
        <end position="370"/>
    </location>
</feature>
<reference evidence="8 9" key="1">
    <citation type="submission" date="2011-10" db="EMBL/GenBank/DDBJ databases">
        <title>The Genome Sequence of Lachnospiraceae bacterium ACC2.</title>
        <authorList>
            <consortium name="The Broad Institute Genome Sequencing Platform"/>
            <person name="Earl A."/>
            <person name="Ward D."/>
            <person name="Feldgarden M."/>
            <person name="Gevers D."/>
            <person name="Sizova M."/>
            <person name="Hazen A."/>
            <person name="Epstein S."/>
            <person name="Young S.K."/>
            <person name="Zeng Q."/>
            <person name="Gargeya S."/>
            <person name="Fitzgerald M."/>
            <person name="Haas B."/>
            <person name="Abouelleil A."/>
            <person name="Alvarado L."/>
            <person name="Arachchi H.M."/>
            <person name="Berlin A."/>
            <person name="Brown A."/>
            <person name="Chapman S.B."/>
            <person name="Chen Z."/>
            <person name="Dunbar C."/>
            <person name="Freedman E."/>
            <person name="Gearin G."/>
            <person name="Goldberg J."/>
            <person name="Griggs A."/>
            <person name="Gujja S."/>
            <person name="Heiman D."/>
            <person name="Howarth C."/>
            <person name="Larson L."/>
            <person name="Lui A."/>
            <person name="MacDonald P.J.P."/>
            <person name="Montmayeur A."/>
            <person name="Murphy C."/>
            <person name="Neiman D."/>
            <person name="Pearson M."/>
            <person name="Priest M."/>
            <person name="Roberts A."/>
            <person name="Saif S."/>
            <person name="Shea T."/>
            <person name="Shenoy N."/>
            <person name="Sisk P."/>
            <person name="Stolte C."/>
            <person name="Sykes S."/>
            <person name="Wortman J."/>
            <person name="Nusbaum C."/>
            <person name="Birren B."/>
        </authorList>
    </citation>
    <scope>NUCLEOTIDE SEQUENCE [LARGE SCALE GENOMIC DNA]</scope>
    <source>
        <strain evidence="8 9">ACC2</strain>
    </source>
</reference>
<comment type="similarity">
    <text evidence="1">Belongs to the MreC family.</text>
</comment>
<dbReference type="Gene3D" id="2.40.10.350">
    <property type="entry name" value="Rod shape-determining protein MreC, domain 2"/>
    <property type="match status" value="1"/>
</dbReference>
<dbReference type="InterPro" id="IPR055342">
    <property type="entry name" value="MreC_beta-barrel_core"/>
</dbReference>
<dbReference type="PANTHER" id="PTHR34138">
    <property type="entry name" value="CELL SHAPE-DETERMINING PROTEIN MREC"/>
    <property type="match status" value="1"/>
</dbReference>
<keyword evidence="9" id="KW-1185">Reference proteome</keyword>
<dbReference type="InterPro" id="IPR042177">
    <property type="entry name" value="Cell/Rod_1"/>
</dbReference>
<dbReference type="InterPro" id="IPR007221">
    <property type="entry name" value="MreC"/>
</dbReference>
<accession>A0AA37DH53</accession>
<evidence type="ECO:0000256" key="2">
    <source>
        <dbReference type="ARBA" id="ARBA00013855"/>
    </source>
</evidence>
<dbReference type="NCBIfam" id="TIGR00219">
    <property type="entry name" value="mreC"/>
    <property type="match status" value="1"/>
</dbReference>
<dbReference type="EMBL" id="AGEL01000003">
    <property type="protein sequence ID" value="EHO18136.1"/>
    <property type="molecule type" value="Genomic_DNA"/>
</dbReference>
<proteinExistence type="inferred from homology"/>
<dbReference type="InterPro" id="IPR042175">
    <property type="entry name" value="Cell/Rod_MreC_2"/>
</dbReference>
<evidence type="ECO:0000313" key="9">
    <source>
        <dbReference type="Proteomes" id="UP000018466"/>
    </source>
</evidence>
<dbReference type="GO" id="GO:0008360">
    <property type="term" value="P:regulation of cell shape"/>
    <property type="evidence" value="ECO:0007669"/>
    <property type="project" value="UniProtKB-KW"/>
</dbReference>
<dbReference type="Gene3D" id="2.40.10.340">
    <property type="entry name" value="Rod shape-determining protein MreC, domain 1"/>
    <property type="match status" value="1"/>
</dbReference>
<keyword evidence="3" id="KW-0133">Cell shape</keyword>
<feature type="compositionally biased region" description="Basic and acidic residues" evidence="6">
    <location>
        <begin position="371"/>
        <end position="409"/>
    </location>
</feature>
<dbReference type="AlphaFoldDB" id="A0AA37DH53"/>
<evidence type="ECO:0000256" key="6">
    <source>
        <dbReference type="SAM" id="MobiDB-lite"/>
    </source>
</evidence>
<evidence type="ECO:0000256" key="1">
    <source>
        <dbReference type="ARBA" id="ARBA00009369"/>
    </source>
</evidence>
<comment type="caution">
    <text evidence="8">The sequence shown here is derived from an EMBL/GenBank/DDBJ whole genome shotgun (WGS) entry which is preliminary data.</text>
</comment>
<sequence length="435" mass="47075">MKISNNRLVLIVLSVSCVGMIGLTTIKNEQLRPLRTAVGYLLMPVQTGVNRVGSAVYTNFKNQERMRTALSDNESLRKQVASLTMENTRLQSDSYELRRLRALYELNQTYGQYRMTGARVIAKDTGNWFHVFRIDKGARDGIKPDMNVVGDGGLIGIVTDVGDNYATVRSIIDDVSRVSAMAIQSNDTCIVSGSLQLYASGKLKLSDITDTADIKDGDAIVTSTVSSKFLPGILIGYVGDLKTDPDRLTRSGTLVPVADFETIQDVLVVLDLKSEMREDGSFETPRTTLPDADSLTAPETTASEESGASEADTTAGESTAESAAAESSAIETSVAESSTAAPETSTAAAETTARSTTAAARTTAATQRETTAARRQTERQTEARETRRRETEASTERRRQETEAPRRETQATQPPETQAAQTEPAQTVESLPKNP</sequence>
<dbReference type="PANTHER" id="PTHR34138:SF1">
    <property type="entry name" value="CELL SHAPE-DETERMINING PROTEIN MREC"/>
    <property type="match status" value="1"/>
</dbReference>
<protein>
    <recommendedName>
        <fullName evidence="2">Cell shape-determining protein MreC</fullName>
    </recommendedName>
    <alternativeName>
        <fullName evidence="4">Cell shape protein MreC</fullName>
    </alternativeName>
</protein>
<evidence type="ECO:0000256" key="4">
    <source>
        <dbReference type="ARBA" id="ARBA00032089"/>
    </source>
</evidence>
<name>A0AA37DH53_9FIRM</name>
<feature type="region of interest" description="Disordered" evidence="6">
    <location>
        <begin position="277"/>
        <end position="435"/>
    </location>
</feature>